<dbReference type="Pfam" id="PF13359">
    <property type="entry name" value="DDE_Tnp_4"/>
    <property type="match status" value="1"/>
</dbReference>
<evidence type="ECO:0000256" key="3">
    <source>
        <dbReference type="ARBA" id="ARBA00006958"/>
    </source>
</evidence>
<keyword evidence="5" id="KW-0479">Metal-binding</keyword>
<dbReference type="AlphaFoldDB" id="A0AAW2NSX3"/>
<comment type="caution">
    <text evidence="10">The sequence shown here is derived from an EMBL/GenBank/DDBJ whole genome shotgun (WGS) entry which is preliminary data.</text>
</comment>
<keyword evidence="7" id="KW-0539">Nucleus</keyword>
<evidence type="ECO:0000256" key="1">
    <source>
        <dbReference type="ARBA" id="ARBA00001968"/>
    </source>
</evidence>
<evidence type="ECO:0000256" key="2">
    <source>
        <dbReference type="ARBA" id="ARBA00004123"/>
    </source>
</evidence>
<dbReference type="Pfam" id="PF26138">
    <property type="entry name" value="DUF8040"/>
    <property type="match status" value="1"/>
</dbReference>
<feature type="domain" description="DUF8040" evidence="9">
    <location>
        <begin position="6"/>
        <end position="87"/>
    </location>
</feature>
<reference evidence="10" key="1">
    <citation type="submission" date="2020-06" db="EMBL/GenBank/DDBJ databases">
        <authorList>
            <person name="Li T."/>
            <person name="Hu X."/>
            <person name="Zhang T."/>
            <person name="Song X."/>
            <person name="Zhang H."/>
            <person name="Dai N."/>
            <person name="Sheng W."/>
            <person name="Hou X."/>
            <person name="Wei L."/>
        </authorList>
    </citation>
    <scope>NUCLEOTIDE SEQUENCE</scope>
    <source>
        <strain evidence="10">KEN8</strain>
        <tissue evidence="10">Leaf</tissue>
    </source>
</reference>
<comment type="subcellular location">
    <subcellularLocation>
        <location evidence="2">Nucleus</location>
    </subcellularLocation>
</comment>
<reference evidence="10" key="2">
    <citation type="journal article" date="2024" name="Plant">
        <title>Genomic evolution and insights into agronomic trait innovations of Sesamum species.</title>
        <authorList>
            <person name="Miao H."/>
            <person name="Wang L."/>
            <person name="Qu L."/>
            <person name="Liu H."/>
            <person name="Sun Y."/>
            <person name="Le M."/>
            <person name="Wang Q."/>
            <person name="Wei S."/>
            <person name="Zheng Y."/>
            <person name="Lin W."/>
            <person name="Duan Y."/>
            <person name="Cao H."/>
            <person name="Xiong S."/>
            <person name="Wang X."/>
            <person name="Wei L."/>
            <person name="Li C."/>
            <person name="Ma Q."/>
            <person name="Ju M."/>
            <person name="Zhao R."/>
            <person name="Li G."/>
            <person name="Mu C."/>
            <person name="Tian Q."/>
            <person name="Mei H."/>
            <person name="Zhang T."/>
            <person name="Gao T."/>
            <person name="Zhang H."/>
        </authorList>
    </citation>
    <scope>NUCLEOTIDE SEQUENCE</scope>
    <source>
        <strain evidence="10">KEN8</strain>
    </source>
</reference>
<dbReference type="GO" id="GO:0004518">
    <property type="term" value="F:nuclease activity"/>
    <property type="evidence" value="ECO:0007669"/>
    <property type="project" value="UniProtKB-KW"/>
</dbReference>
<accession>A0AAW2NSX3</accession>
<keyword evidence="6" id="KW-0378">Hydrolase</keyword>
<sequence>MRRLVEFSDIACIENLRMSRNAFGKLCLILQNQGGLQDSKHVPLSSQVAMFLSILAHHKKNRTVKYDFIRSERTVSKHFHPVLTAVLRLHPLLLANPTLCTKQQLSEVEVGSLGALDGTYIDVVLKQKTELGWEGSAADSRVLRDAITRPTGLKIPRGMNLSQFNGEGFSSPYRGVRYHLKEWESGNNTPQNHQEFFNMKHASTRNVIERTFGLLKARWAILRSPSFYDIDDQNRIIIACCLLHNFIRQEMSVDPLETEMNESISLGDVENTKYIGTVETNQFGIRGGMKLLSQCTMSGVDTHDFYCLLLCCMIELKRICHLWLYVVKTLLLMDDDASKGVRRRGLNGMEIIMPCVVHYGGRSVARYLRKLCTTNTIDVKDDVFDNFAKIDSFAKTLRYKSFPYYAQWCEVFGKDRATAQPTVNRADTERVSSQKRKMVAFDDKFDEKFEAFVNVTDHRLGDIVKRFGMEAEESQACKQVWSVIQSILDLTIEEKHAVSKKLVNNKADLDLFFIMSTAGKETFVKMLASGKV</sequence>
<dbReference type="GO" id="GO:0005634">
    <property type="term" value="C:nucleus"/>
    <property type="evidence" value="ECO:0007669"/>
    <property type="project" value="UniProtKB-SubCell"/>
</dbReference>
<dbReference type="InterPro" id="IPR045249">
    <property type="entry name" value="HARBI1-like"/>
</dbReference>
<name>A0AAW2NSX3_9LAMI</name>
<comment type="cofactor">
    <cofactor evidence="1">
        <name>a divalent metal cation</name>
        <dbReference type="ChEBI" id="CHEBI:60240"/>
    </cofactor>
</comment>
<evidence type="ECO:0000259" key="8">
    <source>
        <dbReference type="Pfam" id="PF13359"/>
    </source>
</evidence>
<evidence type="ECO:0000259" key="9">
    <source>
        <dbReference type="Pfam" id="PF26138"/>
    </source>
</evidence>
<gene>
    <name evidence="10" type="ORF">Scaly_1652800</name>
</gene>
<feature type="domain" description="DDE Tnp4" evidence="8">
    <location>
        <begin position="163"/>
        <end position="245"/>
    </location>
</feature>
<dbReference type="InterPro" id="IPR027806">
    <property type="entry name" value="HARBI1_dom"/>
</dbReference>
<evidence type="ECO:0000313" key="10">
    <source>
        <dbReference type="EMBL" id="KAL0346368.1"/>
    </source>
</evidence>
<comment type="similarity">
    <text evidence="3">Belongs to the HARBI1 family.</text>
</comment>
<dbReference type="InterPro" id="IPR058353">
    <property type="entry name" value="DUF8040"/>
</dbReference>
<evidence type="ECO:0000256" key="4">
    <source>
        <dbReference type="ARBA" id="ARBA00022722"/>
    </source>
</evidence>
<organism evidence="10">
    <name type="scientific">Sesamum calycinum</name>
    <dbReference type="NCBI Taxonomy" id="2727403"/>
    <lineage>
        <taxon>Eukaryota</taxon>
        <taxon>Viridiplantae</taxon>
        <taxon>Streptophyta</taxon>
        <taxon>Embryophyta</taxon>
        <taxon>Tracheophyta</taxon>
        <taxon>Spermatophyta</taxon>
        <taxon>Magnoliopsida</taxon>
        <taxon>eudicotyledons</taxon>
        <taxon>Gunneridae</taxon>
        <taxon>Pentapetalae</taxon>
        <taxon>asterids</taxon>
        <taxon>lamiids</taxon>
        <taxon>Lamiales</taxon>
        <taxon>Pedaliaceae</taxon>
        <taxon>Sesamum</taxon>
    </lineage>
</organism>
<evidence type="ECO:0000256" key="6">
    <source>
        <dbReference type="ARBA" id="ARBA00022801"/>
    </source>
</evidence>
<dbReference type="EMBL" id="JACGWM010000010">
    <property type="protein sequence ID" value="KAL0346368.1"/>
    <property type="molecule type" value="Genomic_DNA"/>
</dbReference>
<dbReference type="PANTHER" id="PTHR22930:SF293">
    <property type="entry name" value="PROTEIN ALP1-LIKE"/>
    <property type="match status" value="1"/>
</dbReference>
<keyword evidence="4" id="KW-0540">Nuclease</keyword>
<dbReference type="GO" id="GO:0016787">
    <property type="term" value="F:hydrolase activity"/>
    <property type="evidence" value="ECO:0007669"/>
    <property type="project" value="UniProtKB-KW"/>
</dbReference>
<evidence type="ECO:0008006" key="11">
    <source>
        <dbReference type="Google" id="ProtNLM"/>
    </source>
</evidence>
<evidence type="ECO:0000256" key="5">
    <source>
        <dbReference type="ARBA" id="ARBA00022723"/>
    </source>
</evidence>
<evidence type="ECO:0000256" key="7">
    <source>
        <dbReference type="ARBA" id="ARBA00023242"/>
    </source>
</evidence>
<protein>
    <recommendedName>
        <fullName evidence="11">DDE Tnp4 domain-containing protein</fullName>
    </recommendedName>
</protein>
<dbReference type="PANTHER" id="PTHR22930">
    <property type="match status" value="1"/>
</dbReference>
<proteinExistence type="inferred from homology"/>
<dbReference type="GO" id="GO:0046872">
    <property type="term" value="F:metal ion binding"/>
    <property type="evidence" value="ECO:0007669"/>
    <property type="project" value="UniProtKB-KW"/>
</dbReference>